<evidence type="ECO:0000259" key="2">
    <source>
        <dbReference type="PROSITE" id="PS51462"/>
    </source>
</evidence>
<organism evidence="3 4">
    <name type="scientific">Caulobacter segnis</name>
    <dbReference type="NCBI Taxonomy" id="88688"/>
    <lineage>
        <taxon>Bacteria</taxon>
        <taxon>Pseudomonadati</taxon>
        <taxon>Pseudomonadota</taxon>
        <taxon>Alphaproteobacteria</taxon>
        <taxon>Caulobacterales</taxon>
        <taxon>Caulobacteraceae</taxon>
        <taxon>Caulobacter</taxon>
    </lineage>
</organism>
<sequence length="187" mass="20412">MSDGKWRVTASRVVHQDRWIHLRADDCVTDEGAVIAPYYVLEYRDWIELVALDADNNVLLVKQYRHALGDISIELPAGGMDAGETDPVEAARRELLEEAGCAGTLTLLGETRPNAGTHTNRIHIILARDVVKVAEPKDDPHERIETVWVSAAEALRMALAGEITVGMQAASLLRGLAEAGVARIELA</sequence>
<dbReference type="InterPro" id="IPR000086">
    <property type="entry name" value="NUDIX_hydrolase_dom"/>
</dbReference>
<dbReference type="InterPro" id="IPR015797">
    <property type="entry name" value="NUDIX_hydrolase-like_dom_sf"/>
</dbReference>
<dbReference type="Gene3D" id="3.90.79.10">
    <property type="entry name" value="Nucleoside Triphosphate Pyrophosphohydrolase"/>
    <property type="match status" value="1"/>
</dbReference>
<dbReference type="EMBL" id="CP096040">
    <property type="protein sequence ID" value="USQ96095.1"/>
    <property type="molecule type" value="Genomic_DNA"/>
</dbReference>
<evidence type="ECO:0000256" key="1">
    <source>
        <dbReference type="ARBA" id="ARBA00022801"/>
    </source>
</evidence>
<dbReference type="CDD" id="cd03424">
    <property type="entry name" value="NUDIX_ADPRase_Nudt5_UGPPase_Nudt14"/>
    <property type="match status" value="1"/>
</dbReference>
<dbReference type="SUPFAM" id="SSF55811">
    <property type="entry name" value="Nudix"/>
    <property type="match status" value="1"/>
</dbReference>
<evidence type="ECO:0000313" key="3">
    <source>
        <dbReference type="EMBL" id="USQ96095.1"/>
    </source>
</evidence>
<proteinExistence type="predicted"/>
<name>A0ABY4ZTU4_9CAUL</name>
<gene>
    <name evidence="3" type="ORF">MZV50_00350</name>
</gene>
<dbReference type="PANTHER" id="PTHR11839">
    <property type="entry name" value="UDP/ADP-SUGAR PYROPHOSPHATASE"/>
    <property type="match status" value="1"/>
</dbReference>
<dbReference type="PANTHER" id="PTHR11839:SF1">
    <property type="entry name" value="ADP-SUGAR PYROPHOSPHATASE"/>
    <property type="match status" value="1"/>
</dbReference>
<reference evidence="3 4" key="1">
    <citation type="submission" date="2022-04" db="EMBL/GenBank/DDBJ databases">
        <title>Genome sequence of soybean root-associated Caulobacter segnis RL271.</title>
        <authorList>
            <person name="Longley R."/>
            <person name="Bonito G."/>
            <person name="Trigodet F."/>
            <person name="Crosson S."/>
            <person name="Fiebig A."/>
        </authorList>
    </citation>
    <scope>NUCLEOTIDE SEQUENCE [LARGE SCALE GENOMIC DNA]</scope>
    <source>
        <strain evidence="3 4">RL271</strain>
    </source>
</reference>
<dbReference type="PROSITE" id="PS51462">
    <property type="entry name" value="NUDIX"/>
    <property type="match status" value="1"/>
</dbReference>
<keyword evidence="4" id="KW-1185">Reference proteome</keyword>
<accession>A0ABY4ZTU4</accession>
<dbReference type="Proteomes" id="UP001057520">
    <property type="component" value="Chromosome"/>
</dbReference>
<protein>
    <submittedName>
        <fullName evidence="3">NUDIX hydrolase</fullName>
    </submittedName>
</protein>
<feature type="domain" description="Nudix hydrolase" evidence="2">
    <location>
        <begin position="42"/>
        <end position="171"/>
    </location>
</feature>
<dbReference type="Pfam" id="PF00293">
    <property type="entry name" value="NUDIX"/>
    <property type="match status" value="1"/>
</dbReference>
<evidence type="ECO:0000313" key="4">
    <source>
        <dbReference type="Proteomes" id="UP001057520"/>
    </source>
</evidence>
<keyword evidence="1 3" id="KW-0378">Hydrolase</keyword>
<dbReference type="GO" id="GO:0016787">
    <property type="term" value="F:hydrolase activity"/>
    <property type="evidence" value="ECO:0007669"/>
    <property type="project" value="UniProtKB-KW"/>
</dbReference>